<dbReference type="Proteomes" id="UP001476950">
    <property type="component" value="Unassembled WGS sequence"/>
</dbReference>
<gene>
    <name evidence="3" type="ORF">NDI38_30305</name>
</gene>
<dbReference type="SMART" id="SM00245">
    <property type="entry name" value="TSPc"/>
    <property type="match status" value="1"/>
</dbReference>
<feature type="domain" description="Tail specific protease" evidence="2">
    <location>
        <begin position="130"/>
        <end position="355"/>
    </location>
</feature>
<sequence>MTAVLLNVVSCTGSKFTSSRSSTASPWQAPSSQKTEEEVSLNWFTASTLRDTDTISSSEAKRFVDDVYQKLDDNIFAPTFKKELREQNLKELITKVDTKSSWSRAALTQLTNQQLAKLSISHVRVFNPVEGEQLFRLFTQEAPLTTETAATVSAQVSNEVGVLQVKSFVTPQVTKRSIEQAKAKLSQAKRILIDLRGNGGGVQSAISYLIEDIIGADKVFAVERTRNGIGMREPYVFRGYFDDSVKNIGLAEIKLSQEKKFIEYRTRFEARKDPRPYFVLVDNQCGSACEVFAAAVQEYGAAKILGVRTSGSVLGGGVFKLRWQGFVILAPIAHTISPKGNTIEGKGVQPDIELSECQDSSEQCSEKAVEIVVASVV</sequence>
<dbReference type="Gene3D" id="3.90.226.10">
    <property type="entry name" value="2-enoyl-CoA Hydratase, Chain A, domain 1"/>
    <property type="match status" value="1"/>
</dbReference>
<dbReference type="Pfam" id="PF03572">
    <property type="entry name" value="Peptidase_S41"/>
    <property type="match status" value="1"/>
</dbReference>
<evidence type="ECO:0000313" key="3">
    <source>
        <dbReference type="EMBL" id="MEP1062669.1"/>
    </source>
</evidence>
<feature type="compositionally biased region" description="Low complexity" evidence="1">
    <location>
        <begin position="14"/>
        <end position="25"/>
    </location>
</feature>
<keyword evidence="4" id="KW-1185">Reference proteome</keyword>
<name>A0ABV0KWP0_9CYAN</name>
<evidence type="ECO:0000313" key="4">
    <source>
        <dbReference type="Proteomes" id="UP001476950"/>
    </source>
</evidence>
<dbReference type="PANTHER" id="PTHR32060:SF30">
    <property type="entry name" value="CARBOXY-TERMINAL PROCESSING PROTEASE CTPA"/>
    <property type="match status" value="1"/>
</dbReference>
<accession>A0ABV0KWP0</accession>
<dbReference type="CDD" id="cd06567">
    <property type="entry name" value="Peptidase_S41"/>
    <property type="match status" value="1"/>
</dbReference>
<evidence type="ECO:0000256" key="1">
    <source>
        <dbReference type="SAM" id="MobiDB-lite"/>
    </source>
</evidence>
<comment type="caution">
    <text evidence="3">The sequence shown here is derived from an EMBL/GenBank/DDBJ whole genome shotgun (WGS) entry which is preliminary data.</text>
</comment>
<reference evidence="3 4" key="1">
    <citation type="submission" date="2022-04" db="EMBL/GenBank/DDBJ databases">
        <title>Positive selection, recombination, and allopatry shape intraspecific diversity of widespread and dominant cyanobacteria.</title>
        <authorList>
            <person name="Wei J."/>
            <person name="Shu W."/>
            <person name="Hu C."/>
        </authorList>
    </citation>
    <scope>NUCLEOTIDE SEQUENCE [LARGE SCALE GENOMIC DNA]</scope>
    <source>
        <strain evidence="3 4">AS-A4</strain>
    </source>
</reference>
<dbReference type="InterPro" id="IPR029045">
    <property type="entry name" value="ClpP/crotonase-like_dom_sf"/>
</dbReference>
<dbReference type="PANTHER" id="PTHR32060">
    <property type="entry name" value="TAIL-SPECIFIC PROTEASE"/>
    <property type="match status" value="1"/>
</dbReference>
<protein>
    <submittedName>
        <fullName evidence="3">S41 family peptidase</fullName>
    </submittedName>
</protein>
<dbReference type="InterPro" id="IPR005151">
    <property type="entry name" value="Tail-specific_protease"/>
</dbReference>
<dbReference type="EMBL" id="JAMPLM010000079">
    <property type="protein sequence ID" value="MEP1062669.1"/>
    <property type="molecule type" value="Genomic_DNA"/>
</dbReference>
<feature type="region of interest" description="Disordered" evidence="1">
    <location>
        <begin position="14"/>
        <end position="33"/>
    </location>
</feature>
<organism evidence="3 4">
    <name type="scientific">Stenomitos frigidus AS-A4</name>
    <dbReference type="NCBI Taxonomy" id="2933935"/>
    <lineage>
        <taxon>Bacteria</taxon>
        <taxon>Bacillati</taxon>
        <taxon>Cyanobacteriota</taxon>
        <taxon>Cyanophyceae</taxon>
        <taxon>Leptolyngbyales</taxon>
        <taxon>Leptolyngbyaceae</taxon>
        <taxon>Stenomitos</taxon>
    </lineage>
</organism>
<proteinExistence type="predicted"/>
<dbReference type="SUPFAM" id="SSF52096">
    <property type="entry name" value="ClpP/crotonase"/>
    <property type="match status" value="1"/>
</dbReference>
<dbReference type="RefSeq" id="WP_190452778.1">
    <property type="nucleotide sequence ID" value="NZ_JAMPLM010000079.1"/>
</dbReference>
<evidence type="ECO:0000259" key="2">
    <source>
        <dbReference type="SMART" id="SM00245"/>
    </source>
</evidence>